<reference evidence="2 3" key="1">
    <citation type="submission" date="2015-07" db="EMBL/GenBank/DDBJ databases">
        <title>The genome of Dufourea novaeangliae.</title>
        <authorList>
            <person name="Pan H."/>
            <person name="Kapheim K."/>
        </authorList>
    </citation>
    <scope>NUCLEOTIDE SEQUENCE [LARGE SCALE GENOMIC DNA]</scope>
    <source>
        <strain evidence="2">0120121106</strain>
        <tissue evidence="2">Whole body</tissue>
    </source>
</reference>
<dbReference type="AlphaFoldDB" id="A0A154PQE5"/>
<feature type="compositionally biased region" description="Low complexity" evidence="1">
    <location>
        <begin position="26"/>
        <end position="52"/>
    </location>
</feature>
<keyword evidence="3" id="KW-1185">Reference proteome</keyword>
<sequence length="80" mass="8165">MGDYQWGPARTIPPTPTAPAVMLPDGPAIRAGAATGPARAAGPAAGPANTAPKNGSFVIISSRFLRGRIMKYFQNTIASA</sequence>
<name>A0A154PQE5_DUFNO</name>
<evidence type="ECO:0000256" key="1">
    <source>
        <dbReference type="SAM" id="MobiDB-lite"/>
    </source>
</evidence>
<protein>
    <submittedName>
        <fullName evidence="2">Uncharacterized protein</fullName>
    </submittedName>
</protein>
<organism evidence="2 3">
    <name type="scientific">Dufourea novaeangliae</name>
    <name type="common">Sweat bee</name>
    <dbReference type="NCBI Taxonomy" id="178035"/>
    <lineage>
        <taxon>Eukaryota</taxon>
        <taxon>Metazoa</taxon>
        <taxon>Ecdysozoa</taxon>
        <taxon>Arthropoda</taxon>
        <taxon>Hexapoda</taxon>
        <taxon>Insecta</taxon>
        <taxon>Pterygota</taxon>
        <taxon>Neoptera</taxon>
        <taxon>Endopterygota</taxon>
        <taxon>Hymenoptera</taxon>
        <taxon>Apocrita</taxon>
        <taxon>Aculeata</taxon>
        <taxon>Apoidea</taxon>
        <taxon>Anthophila</taxon>
        <taxon>Halictidae</taxon>
        <taxon>Rophitinae</taxon>
        <taxon>Dufourea</taxon>
    </lineage>
</organism>
<feature type="region of interest" description="Disordered" evidence="1">
    <location>
        <begin position="1"/>
        <end position="52"/>
    </location>
</feature>
<proteinExistence type="predicted"/>
<dbReference type="Proteomes" id="UP000076502">
    <property type="component" value="Unassembled WGS sequence"/>
</dbReference>
<gene>
    <name evidence="2" type="ORF">WN55_06368</name>
</gene>
<dbReference type="EMBL" id="KQ435037">
    <property type="protein sequence ID" value="KZC14136.1"/>
    <property type="molecule type" value="Genomic_DNA"/>
</dbReference>
<evidence type="ECO:0000313" key="2">
    <source>
        <dbReference type="EMBL" id="KZC14136.1"/>
    </source>
</evidence>
<accession>A0A154PQE5</accession>
<evidence type="ECO:0000313" key="3">
    <source>
        <dbReference type="Proteomes" id="UP000076502"/>
    </source>
</evidence>